<organism evidence="2">
    <name type="scientific">marine metagenome</name>
    <dbReference type="NCBI Taxonomy" id="408172"/>
    <lineage>
        <taxon>unclassified sequences</taxon>
        <taxon>metagenomes</taxon>
        <taxon>ecological metagenomes</taxon>
    </lineage>
</organism>
<name>A0A382RNK7_9ZZZZ</name>
<dbReference type="Pfam" id="PF01850">
    <property type="entry name" value="PIN"/>
    <property type="match status" value="1"/>
</dbReference>
<dbReference type="Gene3D" id="3.40.50.1010">
    <property type="entry name" value="5'-nuclease"/>
    <property type="match status" value="1"/>
</dbReference>
<dbReference type="AlphaFoldDB" id="A0A382RNK7"/>
<dbReference type="SUPFAM" id="SSF88723">
    <property type="entry name" value="PIN domain-like"/>
    <property type="match status" value="1"/>
</dbReference>
<gene>
    <name evidence="2" type="ORF">METZ01_LOCUS351706</name>
</gene>
<proteinExistence type="predicted"/>
<dbReference type="InterPro" id="IPR002716">
    <property type="entry name" value="PIN_dom"/>
</dbReference>
<evidence type="ECO:0000259" key="1">
    <source>
        <dbReference type="Pfam" id="PF01850"/>
    </source>
</evidence>
<protein>
    <recommendedName>
        <fullName evidence="1">PIN domain-containing protein</fullName>
    </recommendedName>
</protein>
<dbReference type="InterPro" id="IPR029060">
    <property type="entry name" value="PIN-like_dom_sf"/>
</dbReference>
<sequence length="127" mass="13769">VVRYITGDLEGLAQAATDIVDGEQELWITDVVLAEASYVLSSVYQLSRALIVDQFIEFVQKQNIIVYAISKGLLIQALLMCRPSGRVSVADALIWAAARSSGSGVVYSFDQRFPDEGLEVRSSATGP</sequence>
<feature type="domain" description="PIN" evidence="1">
    <location>
        <begin position="10"/>
        <end position="114"/>
    </location>
</feature>
<evidence type="ECO:0000313" key="2">
    <source>
        <dbReference type="EMBL" id="SVC98852.1"/>
    </source>
</evidence>
<dbReference type="EMBL" id="UINC01122812">
    <property type="protein sequence ID" value="SVC98852.1"/>
    <property type="molecule type" value="Genomic_DNA"/>
</dbReference>
<reference evidence="2" key="1">
    <citation type="submission" date="2018-05" db="EMBL/GenBank/DDBJ databases">
        <authorList>
            <person name="Lanie J.A."/>
            <person name="Ng W.-L."/>
            <person name="Kazmierczak K.M."/>
            <person name="Andrzejewski T.M."/>
            <person name="Davidsen T.M."/>
            <person name="Wayne K.J."/>
            <person name="Tettelin H."/>
            <person name="Glass J.I."/>
            <person name="Rusch D."/>
            <person name="Podicherti R."/>
            <person name="Tsui H.-C.T."/>
            <person name="Winkler M.E."/>
        </authorList>
    </citation>
    <scope>NUCLEOTIDE SEQUENCE</scope>
</reference>
<feature type="non-terminal residue" evidence="2">
    <location>
        <position position="1"/>
    </location>
</feature>
<accession>A0A382RNK7</accession>